<gene>
    <name evidence="1" type="ORF">NM688_g2118</name>
</gene>
<name>A0ACC1T9K0_9APHY</name>
<organism evidence="1 2">
    <name type="scientific">Phlebia brevispora</name>
    <dbReference type="NCBI Taxonomy" id="194682"/>
    <lineage>
        <taxon>Eukaryota</taxon>
        <taxon>Fungi</taxon>
        <taxon>Dikarya</taxon>
        <taxon>Basidiomycota</taxon>
        <taxon>Agaricomycotina</taxon>
        <taxon>Agaricomycetes</taxon>
        <taxon>Polyporales</taxon>
        <taxon>Meruliaceae</taxon>
        <taxon>Phlebia</taxon>
    </lineage>
</organism>
<protein>
    <submittedName>
        <fullName evidence="1">Uncharacterized protein</fullName>
    </submittedName>
</protein>
<dbReference type="EMBL" id="JANHOG010000256">
    <property type="protein sequence ID" value="KAJ3556271.1"/>
    <property type="molecule type" value="Genomic_DNA"/>
</dbReference>
<comment type="caution">
    <text evidence="1">The sequence shown here is derived from an EMBL/GenBank/DDBJ whole genome shotgun (WGS) entry which is preliminary data.</text>
</comment>
<proteinExistence type="predicted"/>
<sequence>MNTPSGNVSSSLLATQISLVHLIKHHDAAVLDKRMLATLALVCRGWAQIVQPVLFKTIMLKCYEDVQDLLKITEGPNNRLAGYVLHLECERSLTQPRLSLTEGSHISDTSKSSPHPRPWLYIVCTRLRRQLPSLESIHVRVVGPLPETRSLTELYQMPKQIPFFCIGIRSLELSSFSFAQFHHLVRQIRLMPSLEHIECRELSWGDHGSADYRVIPAGSVSQFRPGDSDSTMHYTMTGCAYNGAAVSLSAHIAPNRKRKLRPQDAMAFEHISSTMVQCIDKAKCPDLCVRASRGTDFIQFSAEVSHDRTRFLTPITKAHLALPDEPEEFSEGQQGQHASHLQIRAISLQFCLPSGELSVSEIIAGEYDWTGFSNAVADMKDVKLVVLVFGSDDELFAFRNKVVLPFMRSLEDSARLAYAIWCESDGTWIPRTPNAADILEDVSQMHKSSNLDELVLRLTSAI</sequence>
<reference evidence="1" key="1">
    <citation type="submission" date="2022-07" db="EMBL/GenBank/DDBJ databases">
        <title>Genome Sequence of Phlebia brevispora.</title>
        <authorList>
            <person name="Buettner E."/>
        </authorList>
    </citation>
    <scope>NUCLEOTIDE SEQUENCE</scope>
    <source>
        <strain evidence="1">MPL23</strain>
    </source>
</reference>
<dbReference type="Proteomes" id="UP001148662">
    <property type="component" value="Unassembled WGS sequence"/>
</dbReference>
<evidence type="ECO:0000313" key="1">
    <source>
        <dbReference type="EMBL" id="KAJ3556271.1"/>
    </source>
</evidence>
<evidence type="ECO:0000313" key="2">
    <source>
        <dbReference type="Proteomes" id="UP001148662"/>
    </source>
</evidence>
<keyword evidence="2" id="KW-1185">Reference proteome</keyword>
<accession>A0ACC1T9K0</accession>